<gene>
    <name evidence="1" type="ORF">AND_010604</name>
</gene>
<dbReference type="EMBL" id="ADMH02002206">
    <property type="protein sequence ID" value="ETN57826.1"/>
    <property type="molecule type" value="Genomic_DNA"/>
</dbReference>
<accession>W5J267</accession>
<evidence type="ECO:0000313" key="1">
    <source>
        <dbReference type="EMBL" id="ETN57826.1"/>
    </source>
</evidence>
<reference evidence="1" key="2">
    <citation type="submission" date="2010-05" db="EMBL/GenBank/DDBJ databases">
        <authorList>
            <person name="Almeida L.G."/>
            <person name="Nicolas M.F."/>
            <person name="Souza R.C."/>
            <person name="Vasconcelos A.T.R."/>
        </authorList>
    </citation>
    <scope>NUCLEOTIDE SEQUENCE</scope>
</reference>
<sequence length="82" mass="8581">MGCTPLGDLVPSRYSIAGMIIACEARGGDDFLHAIAAGRSLSRMSPASCKISSPSGRVLMRREVRTGERGGLAVTWTLLTSG</sequence>
<dbReference type="AlphaFoldDB" id="W5J267"/>
<organism evidence="1">
    <name type="scientific">Anopheles darlingi</name>
    <name type="common">Mosquito</name>
    <dbReference type="NCBI Taxonomy" id="43151"/>
    <lineage>
        <taxon>Eukaryota</taxon>
        <taxon>Metazoa</taxon>
        <taxon>Ecdysozoa</taxon>
        <taxon>Arthropoda</taxon>
        <taxon>Hexapoda</taxon>
        <taxon>Insecta</taxon>
        <taxon>Pterygota</taxon>
        <taxon>Neoptera</taxon>
        <taxon>Endopterygota</taxon>
        <taxon>Diptera</taxon>
        <taxon>Nematocera</taxon>
        <taxon>Culicoidea</taxon>
        <taxon>Culicidae</taxon>
        <taxon>Anophelinae</taxon>
        <taxon>Anopheles</taxon>
    </lineage>
</organism>
<reference evidence="1" key="3">
    <citation type="journal article" date="2013" name="Nucleic Acids Res.">
        <title>The genome of Anopheles darlingi, the main neotropical malaria vector.</title>
        <authorList>
            <person name="Marinotti O."/>
            <person name="Cerqueira G.C."/>
            <person name="de Almeida L.G."/>
            <person name="Ferro M.I."/>
            <person name="Loreto E.L."/>
            <person name="Zaha A."/>
            <person name="Teixeira S.M."/>
            <person name="Wespiser A.R."/>
            <person name="Almeida E Silva A."/>
            <person name="Schlindwein A.D."/>
            <person name="Pacheco A.C."/>
            <person name="Silva A.L."/>
            <person name="Graveley B.R."/>
            <person name="Walenz B.P."/>
            <person name="Lima Bde A."/>
            <person name="Ribeiro C.A."/>
            <person name="Nunes-Silva C.G."/>
            <person name="de Carvalho C.R."/>
            <person name="Soares C.M."/>
            <person name="de Menezes C.B."/>
            <person name="Matiolli C."/>
            <person name="Caffrey D."/>
            <person name="Araujo D.A."/>
            <person name="de Oliveira D.M."/>
            <person name="Golenbock D."/>
            <person name="Grisard E.C."/>
            <person name="Fantinatti-Garboggini F."/>
            <person name="de Carvalho F.M."/>
            <person name="Barcellos F.G."/>
            <person name="Prosdocimi F."/>
            <person name="May G."/>
            <person name="Azevedo Junior G.M."/>
            <person name="Guimaraes G.M."/>
            <person name="Goldman G.H."/>
            <person name="Padilha I.Q."/>
            <person name="Batista Jda S."/>
            <person name="Ferro J.A."/>
            <person name="Ribeiro J.M."/>
            <person name="Fietto J.L."/>
            <person name="Dabbas K.M."/>
            <person name="Cerdeira L."/>
            <person name="Agnez-Lima L.F."/>
            <person name="Brocchi M."/>
            <person name="de Carvalho M.O."/>
            <person name="Teixeira Mde M."/>
            <person name="Diniz Maia Mde M."/>
            <person name="Goldman M.H."/>
            <person name="Cruz Schneider M.P."/>
            <person name="Felipe M.S."/>
            <person name="Hungria M."/>
            <person name="Nicolas M.F."/>
            <person name="Pereira M."/>
            <person name="Montes M.A."/>
            <person name="Cantao M.E."/>
            <person name="Vincentz M."/>
            <person name="Rafael M.S."/>
            <person name="Silverman N."/>
            <person name="Stoco P.H."/>
            <person name="Souza R.C."/>
            <person name="Vicentini R."/>
            <person name="Gazzinelli R.T."/>
            <person name="Neves Rde O."/>
            <person name="Silva R."/>
            <person name="Astolfi-Filho S."/>
            <person name="Maciel T.E."/>
            <person name="Urmenyi T.P."/>
            <person name="Tadei W.P."/>
            <person name="Camargo E.P."/>
            <person name="de Vasconcelos A.T."/>
        </authorList>
    </citation>
    <scope>NUCLEOTIDE SEQUENCE</scope>
</reference>
<dbReference type="HOGENOM" id="CLU_2560140_0_0_1"/>
<proteinExistence type="predicted"/>
<evidence type="ECO:0000313" key="3">
    <source>
        <dbReference type="Proteomes" id="UP000000673"/>
    </source>
</evidence>
<dbReference type="VEuPathDB" id="VectorBase:ADAC010604"/>
<evidence type="ECO:0000313" key="2">
    <source>
        <dbReference type="EnsemblMetazoa" id="ADAC010604-PA"/>
    </source>
</evidence>
<protein>
    <submittedName>
        <fullName evidence="1 2">Uncharacterized protein</fullName>
    </submittedName>
</protein>
<reference evidence="1 3" key="1">
    <citation type="journal article" date="2010" name="BMC Genomics">
        <title>Combination of measures distinguishes pre-miRNAs from other stem-loops in the genome of the newly sequenced Anopheles darlingi.</title>
        <authorList>
            <person name="Mendes N.D."/>
            <person name="Freitas A.T."/>
            <person name="Vasconcelos A.T."/>
            <person name="Sagot M.F."/>
        </authorList>
    </citation>
    <scope>NUCLEOTIDE SEQUENCE</scope>
</reference>
<dbReference type="Proteomes" id="UP000000673">
    <property type="component" value="Unassembled WGS sequence"/>
</dbReference>
<dbReference type="EnsemblMetazoa" id="ADAC010604-RA">
    <property type="protein sequence ID" value="ADAC010604-PA"/>
    <property type="gene ID" value="ADAC010604"/>
</dbReference>
<reference evidence="2" key="4">
    <citation type="submission" date="2015-06" db="UniProtKB">
        <authorList>
            <consortium name="EnsemblMetazoa"/>
        </authorList>
    </citation>
    <scope>IDENTIFICATION</scope>
</reference>
<keyword evidence="3" id="KW-1185">Reference proteome</keyword>
<name>W5J267_ANODA</name>